<reference evidence="1 2" key="1">
    <citation type="journal article" date="2023" name="Mol. Biol. Evol.">
        <title>Genomics of Secondarily Temperate Adaptation in the Only Non-Antarctic Icefish.</title>
        <authorList>
            <person name="Rivera-Colon A.G."/>
            <person name="Rayamajhi N."/>
            <person name="Minhas B.F."/>
            <person name="Madrigal G."/>
            <person name="Bilyk K.T."/>
            <person name="Yoon V."/>
            <person name="Hune M."/>
            <person name="Gregory S."/>
            <person name="Cheng C.H.C."/>
            <person name="Catchen J.M."/>
        </authorList>
    </citation>
    <scope>NUCLEOTIDE SEQUENCE [LARGE SCALE GENOMIC DNA]</scope>
    <source>
        <tissue evidence="1">White muscle</tissue>
    </source>
</reference>
<evidence type="ECO:0000313" key="1">
    <source>
        <dbReference type="EMBL" id="KAK5933415.1"/>
    </source>
</evidence>
<dbReference type="EMBL" id="JAURVH010001514">
    <property type="protein sequence ID" value="KAK5933415.1"/>
    <property type="molecule type" value="Genomic_DNA"/>
</dbReference>
<keyword evidence="2" id="KW-1185">Reference proteome</keyword>
<protein>
    <submittedName>
        <fullName evidence="1">Uncharacterized protein</fullName>
    </submittedName>
</protein>
<name>A0AAN8E460_CHAGU</name>
<proteinExistence type="predicted"/>
<organism evidence="1 2">
    <name type="scientific">Champsocephalus gunnari</name>
    <name type="common">Mackerel icefish</name>
    <dbReference type="NCBI Taxonomy" id="52237"/>
    <lineage>
        <taxon>Eukaryota</taxon>
        <taxon>Metazoa</taxon>
        <taxon>Chordata</taxon>
        <taxon>Craniata</taxon>
        <taxon>Vertebrata</taxon>
        <taxon>Euteleostomi</taxon>
        <taxon>Actinopterygii</taxon>
        <taxon>Neopterygii</taxon>
        <taxon>Teleostei</taxon>
        <taxon>Neoteleostei</taxon>
        <taxon>Acanthomorphata</taxon>
        <taxon>Eupercaria</taxon>
        <taxon>Perciformes</taxon>
        <taxon>Notothenioidei</taxon>
        <taxon>Channichthyidae</taxon>
        <taxon>Champsocephalus</taxon>
    </lineage>
</organism>
<gene>
    <name evidence="1" type="ORF">CgunFtcFv8_013900</name>
</gene>
<dbReference type="AlphaFoldDB" id="A0AAN8E460"/>
<sequence>MIVPEEGQHTFESIQVEIPQSIMLRSCEAEYDADHSHVVPLECGIRVINCKRCSKLFHGLLESVCSQFVDHLRDVVSIYGLAEI</sequence>
<accession>A0AAN8E460</accession>
<comment type="caution">
    <text evidence="1">The sequence shown here is derived from an EMBL/GenBank/DDBJ whole genome shotgun (WGS) entry which is preliminary data.</text>
</comment>
<evidence type="ECO:0000313" key="2">
    <source>
        <dbReference type="Proteomes" id="UP001331515"/>
    </source>
</evidence>
<dbReference type="Proteomes" id="UP001331515">
    <property type="component" value="Unassembled WGS sequence"/>
</dbReference>